<evidence type="ECO:0000256" key="1">
    <source>
        <dbReference type="ARBA" id="ARBA00005964"/>
    </source>
</evidence>
<dbReference type="KEGG" id="mmr:Mmar10_1863"/>
<accession>Q0ANI2</accession>
<comment type="similarity">
    <text evidence="1 3">Belongs to the type-B carboxylesterase/lipase family.</text>
</comment>
<evidence type="ECO:0000256" key="2">
    <source>
        <dbReference type="ARBA" id="ARBA00022801"/>
    </source>
</evidence>
<dbReference type="GO" id="GO:0016787">
    <property type="term" value="F:hydrolase activity"/>
    <property type="evidence" value="ECO:0007669"/>
    <property type="project" value="UniProtKB-KW"/>
</dbReference>
<dbReference type="Pfam" id="PF00135">
    <property type="entry name" value="COesterase"/>
    <property type="match status" value="1"/>
</dbReference>
<dbReference type="EC" id="3.1.1.-" evidence="3"/>
<dbReference type="Gene3D" id="3.40.50.1820">
    <property type="entry name" value="alpha/beta hydrolase"/>
    <property type="match status" value="1"/>
</dbReference>
<dbReference type="InterPro" id="IPR050309">
    <property type="entry name" value="Type-B_Carboxylest/Lipase"/>
</dbReference>
<evidence type="ECO:0000259" key="4">
    <source>
        <dbReference type="Pfam" id="PF00135"/>
    </source>
</evidence>
<gene>
    <name evidence="5" type="ordered locus">Mmar10_1863</name>
</gene>
<dbReference type="InterPro" id="IPR002018">
    <property type="entry name" value="CarbesteraseB"/>
</dbReference>
<dbReference type="SUPFAM" id="SSF53474">
    <property type="entry name" value="alpha/beta-Hydrolases"/>
    <property type="match status" value="1"/>
</dbReference>
<dbReference type="PROSITE" id="PS00122">
    <property type="entry name" value="CARBOXYLESTERASE_B_1"/>
    <property type="match status" value="1"/>
</dbReference>
<feature type="domain" description="Carboxylesterase type B" evidence="4">
    <location>
        <begin position="37"/>
        <end position="358"/>
    </location>
</feature>
<proteinExistence type="inferred from homology"/>
<dbReference type="PANTHER" id="PTHR11559">
    <property type="entry name" value="CARBOXYLESTERASE"/>
    <property type="match status" value="1"/>
</dbReference>
<evidence type="ECO:0000313" key="6">
    <source>
        <dbReference type="Proteomes" id="UP000001964"/>
    </source>
</evidence>
<evidence type="ECO:0000256" key="3">
    <source>
        <dbReference type="RuleBase" id="RU361235"/>
    </source>
</evidence>
<reference evidence="5 6" key="1">
    <citation type="submission" date="2006-08" db="EMBL/GenBank/DDBJ databases">
        <title>Complete sequence of Maricaulis maris MCS10.</title>
        <authorList>
            <consortium name="US DOE Joint Genome Institute"/>
            <person name="Copeland A."/>
            <person name="Lucas S."/>
            <person name="Lapidus A."/>
            <person name="Barry K."/>
            <person name="Detter J.C."/>
            <person name="Glavina del Rio T."/>
            <person name="Hammon N."/>
            <person name="Israni S."/>
            <person name="Dalin E."/>
            <person name="Tice H."/>
            <person name="Pitluck S."/>
            <person name="Saunders E."/>
            <person name="Brettin T."/>
            <person name="Bruce D."/>
            <person name="Han C."/>
            <person name="Tapia R."/>
            <person name="Gilna P."/>
            <person name="Schmutz J."/>
            <person name="Larimer F."/>
            <person name="Land M."/>
            <person name="Hauser L."/>
            <person name="Kyrpides N."/>
            <person name="Mikhailova N."/>
            <person name="Viollier P."/>
            <person name="Stephens C."/>
            <person name="Richardson P."/>
        </authorList>
    </citation>
    <scope>NUCLEOTIDE SEQUENCE [LARGE SCALE GENOMIC DNA]</scope>
    <source>
        <strain evidence="5 6">MCS10</strain>
    </source>
</reference>
<dbReference type="PROSITE" id="PS00941">
    <property type="entry name" value="CARBOXYLESTERASE_B_2"/>
    <property type="match status" value="1"/>
</dbReference>
<dbReference type="EMBL" id="CP000449">
    <property type="protein sequence ID" value="ABI66155.1"/>
    <property type="molecule type" value="Genomic_DNA"/>
</dbReference>
<dbReference type="InterPro" id="IPR029058">
    <property type="entry name" value="AB_hydrolase_fold"/>
</dbReference>
<dbReference type="MEROPS" id="S09.980"/>
<dbReference type="InterPro" id="IPR019826">
    <property type="entry name" value="Carboxylesterase_B_AS"/>
</dbReference>
<dbReference type="InterPro" id="IPR019819">
    <property type="entry name" value="Carboxylesterase_B_CS"/>
</dbReference>
<dbReference type="Proteomes" id="UP000001964">
    <property type="component" value="Chromosome"/>
</dbReference>
<dbReference type="HOGENOM" id="CLU_006586_16_4_5"/>
<dbReference type="RefSeq" id="WP_011643800.1">
    <property type="nucleotide sequence ID" value="NC_008347.1"/>
</dbReference>
<dbReference type="AlphaFoldDB" id="Q0ANI2"/>
<protein>
    <recommendedName>
        <fullName evidence="3">Carboxylic ester hydrolase</fullName>
        <ecNumber evidence="3">3.1.1.-</ecNumber>
    </recommendedName>
</protein>
<keyword evidence="2 3" id="KW-0378">Hydrolase</keyword>
<keyword evidence="6" id="KW-1185">Reference proteome</keyword>
<dbReference type="STRING" id="394221.Mmar10_1863"/>
<organism evidence="5 6">
    <name type="scientific">Maricaulis maris (strain MCS10)</name>
    <name type="common">Caulobacter maris</name>
    <dbReference type="NCBI Taxonomy" id="394221"/>
    <lineage>
        <taxon>Bacteria</taxon>
        <taxon>Pseudomonadati</taxon>
        <taxon>Pseudomonadota</taxon>
        <taxon>Alphaproteobacteria</taxon>
        <taxon>Maricaulales</taxon>
        <taxon>Maricaulaceae</taxon>
        <taxon>Maricaulis</taxon>
    </lineage>
</organism>
<dbReference type="ESTHER" id="marmm-q0ani2">
    <property type="family name" value="Carb_B_Bacteria"/>
</dbReference>
<dbReference type="eggNOG" id="COG2272">
    <property type="taxonomic scope" value="Bacteria"/>
</dbReference>
<dbReference type="PROSITE" id="PS51257">
    <property type="entry name" value="PROKAR_LIPOPROTEIN"/>
    <property type="match status" value="1"/>
</dbReference>
<sequence precursor="true">MMRIRHFLAGLTAILVAACSGDEPVFVPVMAEDLARTIAQGELVGFETETGAAAWMAVPYAAPPEGELRWRAPRPPLAFAARYEALAAGPACPQVTNTLSAGDEYDTGILIGAEDCLTLDIYAPRNAAPGDDLPVMMWIHGGANTWGSSSAYDGSNLANERGVIIVSVQYRLGPLGFLAHPALRAEAGIADDAAANFALLDLVAALQWISGNIDAFGGDAGRVTVFGESAGAYNIAGLMAMPQARGLFHGAIMQSGGTASVPLDVAENGGGLDAVAGLAAGEVIAGPDATGTAMRAASLAEVYAPYRDEDGELTSMPRMIEDGVTLREGGILAAAEDPDGFAPVPLISGTNRDEMKLYTVFDPRLTRRLGPLIWLRDRDTYEAAVEYPSRIWRYNAVDGLLDRLAAHGRDDLWSYRFDWDEGGSVLITDTGELLGAAHAMEIPFVFNHFELFGSFDRVLFTDGNADGRAAIADAMGAYWSAFAETGQPGDGAGVGPGWPRWNDAGAALRFDSPDDGGTAVFDRLESPELIAEALASDPRIDDTLRCGIAGGITRRQPVLDPAFDSALDC</sequence>
<dbReference type="OrthoDB" id="9775851at2"/>
<evidence type="ECO:0000313" key="5">
    <source>
        <dbReference type="EMBL" id="ABI66155.1"/>
    </source>
</evidence>
<name>Q0ANI2_MARMM</name>